<dbReference type="RefSeq" id="WP_353568182.1">
    <property type="nucleotide sequence ID" value="NZ_BAABRI010000020.1"/>
</dbReference>
<evidence type="ECO:0000313" key="5">
    <source>
        <dbReference type="EMBL" id="GAA5484084.1"/>
    </source>
</evidence>
<organism evidence="5 6">
    <name type="scientific">Haloferula sargassicola</name>
    <dbReference type="NCBI Taxonomy" id="490096"/>
    <lineage>
        <taxon>Bacteria</taxon>
        <taxon>Pseudomonadati</taxon>
        <taxon>Verrucomicrobiota</taxon>
        <taxon>Verrucomicrobiia</taxon>
        <taxon>Verrucomicrobiales</taxon>
        <taxon>Verrucomicrobiaceae</taxon>
        <taxon>Haloferula</taxon>
    </lineage>
</organism>
<evidence type="ECO:0000256" key="2">
    <source>
        <dbReference type="PROSITE-ProRule" id="PRU00335"/>
    </source>
</evidence>
<comment type="caution">
    <text evidence="5">The sequence shown here is derived from an EMBL/GenBank/DDBJ whole genome shotgun (WGS) entry which is preliminary data.</text>
</comment>
<keyword evidence="1 2" id="KW-0238">DNA-binding</keyword>
<name>A0ABP9UXJ0_9BACT</name>
<evidence type="ECO:0000313" key="6">
    <source>
        <dbReference type="Proteomes" id="UP001476282"/>
    </source>
</evidence>
<feature type="region of interest" description="Disordered" evidence="3">
    <location>
        <begin position="228"/>
        <end position="254"/>
    </location>
</feature>
<dbReference type="Pfam" id="PF00440">
    <property type="entry name" value="TetR_N"/>
    <property type="match status" value="1"/>
</dbReference>
<dbReference type="SUPFAM" id="SSF46689">
    <property type="entry name" value="Homeodomain-like"/>
    <property type="match status" value="1"/>
</dbReference>
<dbReference type="PANTHER" id="PTHR30055:SF235">
    <property type="entry name" value="TRANSCRIPTIONAL REGULATORY PROTEIN"/>
    <property type="match status" value="1"/>
</dbReference>
<feature type="DNA-binding region" description="H-T-H motif" evidence="2">
    <location>
        <begin position="48"/>
        <end position="67"/>
    </location>
</feature>
<dbReference type="InterPro" id="IPR036271">
    <property type="entry name" value="Tet_transcr_reg_TetR-rel_C_sf"/>
</dbReference>
<feature type="domain" description="HTH tetR-type" evidence="4">
    <location>
        <begin position="25"/>
        <end position="85"/>
    </location>
</feature>
<evidence type="ECO:0000256" key="3">
    <source>
        <dbReference type="SAM" id="MobiDB-lite"/>
    </source>
</evidence>
<dbReference type="InterPro" id="IPR041586">
    <property type="entry name" value="PsrA_TetR_C"/>
</dbReference>
<protein>
    <recommendedName>
        <fullName evidence="4">HTH tetR-type domain-containing protein</fullName>
    </recommendedName>
</protein>
<dbReference type="InterPro" id="IPR001647">
    <property type="entry name" value="HTH_TetR"/>
</dbReference>
<dbReference type="PRINTS" id="PR00455">
    <property type="entry name" value="HTHTETR"/>
</dbReference>
<dbReference type="SUPFAM" id="SSF48498">
    <property type="entry name" value="Tetracyclin repressor-like, C-terminal domain"/>
    <property type="match status" value="1"/>
</dbReference>
<proteinExistence type="predicted"/>
<dbReference type="Pfam" id="PF17939">
    <property type="entry name" value="TetR_C_30"/>
    <property type="match status" value="1"/>
</dbReference>
<keyword evidence="6" id="KW-1185">Reference proteome</keyword>
<accession>A0ABP9UXJ0</accession>
<dbReference type="InterPro" id="IPR050109">
    <property type="entry name" value="HTH-type_TetR-like_transc_reg"/>
</dbReference>
<evidence type="ECO:0000256" key="1">
    <source>
        <dbReference type="ARBA" id="ARBA00023125"/>
    </source>
</evidence>
<dbReference type="EMBL" id="BAABRI010000020">
    <property type="protein sequence ID" value="GAA5484084.1"/>
    <property type="molecule type" value="Genomic_DNA"/>
</dbReference>
<dbReference type="InterPro" id="IPR009057">
    <property type="entry name" value="Homeodomain-like_sf"/>
</dbReference>
<sequence length="254" mass="28177">MFDNPKGVDSLGAVKASMTKVESGIATRQRLLEAAQELFALHGFDKVAVREVTEKAGANVAAVNYHFGSREGLVEKVIERYLTPINEERLARLERCEKAAPGKVVALEELLDAFVRPFVTQLRRSELSERLCLRLIGRLLGDQAKLPVASEIQFQMVMNRFKQAFERALPGVTEEDLIWRCHFMAGGMIHAMSNAEILQRMTQGRAGDPSMELTLSRFVRFAAAGLRQASGNPTDPGSEKAGENEEVPQGEFLF</sequence>
<reference evidence="5 6" key="1">
    <citation type="submission" date="2024-02" db="EMBL/GenBank/DDBJ databases">
        <title>Haloferula sargassicola NBRC 104335.</title>
        <authorList>
            <person name="Ichikawa N."/>
            <person name="Katano-Makiyama Y."/>
            <person name="Hidaka K."/>
        </authorList>
    </citation>
    <scope>NUCLEOTIDE SEQUENCE [LARGE SCALE GENOMIC DNA]</scope>
    <source>
        <strain evidence="5 6">NBRC 104335</strain>
    </source>
</reference>
<dbReference type="Gene3D" id="1.10.357.10">
    <property type="entry name" value="Tetracycline Repressor, domain 2"/>
    <property type="match status" value="1"/>
</dbReference>
<dbReference type="PANTHER" id="PTHR30055">
    <property type="entry name" value="HTH-TYPE TRANSCRIPTIONAL REGULATOR RUTR"/>
    <property type="match status" value="1"/>
</dbReference>
<gene>
    <name evidence="5" type="ORF">Hsar01_03323</name>
</gene>
<evidence type="ECO:0000259" key="4">
    <source>
        <dbReference type="PROSITE" id="PS50977"/>
    </source>
</evidence>
<dbReference type="Proteomes" id="UP001476282">
    <property type="component" value="Unassembled WGS sequence"/>
</dbReference>
<dbReference type="PROSITE" id="PS50977">
    <property type="entry name" value="HTH_TETR_2"/>
    <property type="match status" value="1"/>
</dbReference>